<dbReference type="VEuPathDB" id="FungiDB:FOXG_14610"/>
<sequence>MDLLDKLKSLTVRKPHGKSIPPSQMLIPKPVQSGHGSESSKKRVRPAKIPAAVIDMMIMPKPKSSPLKTLQSLPTELLIQIATLLAPIDRASLAFTSSWLHGLFGNATKLNGFDRWKLLKRLEQSSMWPSEILCEICRKFHEPRKSRRTFTEKEGQRACIRNGASHLQRLSISPYLSREIHFDVMAAISRSHHLTPNALLPGEPSVQFVAPYVNDEDELVIRLQQTVNFSHQGHVLIKSQRILFPGRDAGREANKIIQGTGTLHRVLQETSELGTICGHARWADIYPFITRPDEQFGWHQGQWSFRHSSLQEFDLPGEELQECLWTHKGDCWVNCQARARLDSALEGRIWSCGGCSTDYAVNIVRSESSCANYIVMTSWKDLGTCIRRDDPLWKEHMNYGVHAGHKREEFGKIAGEIEKLTRGPGRQVYYFPRISKKRLREMFIDEGGCEEKTITRDLEVDSGGCFLACHS</sequence>
<gene>
    <name evidence="1" type="primary">28955755</name>
</gene>
<name>A0A0D2YE73_FUSOF</name>
<evidence type="ECO:0000313" key="1">
    <source>
        <dbReference type="EnsemblFungi" id="FOXG_14610P0"/>
    </source>
</evidence>
<organism evidence="1 2">
    <name type="scientific">Fusarium oxysporum (strain Fo5176)</name>
    <name type="common">Fusarium vascular wilt</name>
    <dbReference type="NCBI Taxonomy" id="660025"/>
    <lineage>
        <taxon>Eukaryota</taxon>
        <taxon>Fungi</taxon>
        <taxon>Dikarya</taxon>
        <taxon>Ascomycota</taxon>
        <taxon>Pezizomycotina</taxon>
        <taxon>Sordariomycetes</taxon>
        <taxon>Hypocreomycetidae</taxon>
        <taxon>Hypocreales</taxon>
        <taxon>Nectriaceae</taxon>
        <taxon>Fusarium</taxon>
        <taxon>Fusarium oxysporum species complex</taxon>
    </lineage>
</organism>
<accession>A0A0D2YE73</accession>
<reference evidence="1" key="2">
    <citation type="submission" date="2025-08" db="UniProtKB">
        <authorList>
            <consortium name="EnsemblFungi"/>
        </authorList>
    </citation>
    <scope>IDENTIFICATION</scope>
    <source>
        <strain evidence="1">4287 / CBS 123668 / FGSC 9935 / NRRL 34936</strain>
    </source>
</reference>
<evidence type="ECO:0000313" key="2">
    <source>
        <dbReference type="Proteomes" id="UP000002489"/>
    </source>
</evidence>
<proteinExistence type="predicted"/>
<dbReference type="Proteomes" id="UP000002489">
    <property type="component" value="Unassembled WGS sequence"/>
</dbReference>
<protein>
    <submittedName>
        <fullName evidence="1">Uncharacterized protein</fullName>
    </submittedName>
</protein>
<reference evidence="2" key="1">
    <citation type="journal article" date="2012" name="Mol. Plant Microbe Interact.">
        <title>A highly conserved effector in Fusarium oxysporum is required for full virulence on Arabidopsis.</title>
        <authorList>
            <person name="Thatcher L.F."/>
            <person name="Gardiner D.M."/>
            <person name="Kazan K."/>
            <person name="Manners J."/>
        </authorList>
    </citation>
    <scope>NUCLEOTIDE SEQUENCE [LARGE SCALE GENOMIC DNA]</scope>
    <source>
        <strain evidence="2">Fo5176</strain>
    </source>
</reference>
<dbReference type="AlphaFoldDB" id="A0A0D2YE73"/>
<dbReference type="EnsemblFungi" id="FOXG_14610T0">
    <property type="protein sequence ID" value="FOXG_14610P0"/>
    <property type="gene ID" value="FOXG_14610"/>
</dbReference>